<accession>A0A314L1U1</accession>
<dbReference type="AlphaFoldDB" id="A0A314L1U1"/>
<reference evidence="2" key="1">
    <citation type="submission" date="2016-11" db="EMBL/GenBank/DDBJ databases">
        <title>The genome of Nicotiana attenuata.</title>
        <authorList>
            <person name="Xu S."/>
            <person name="Brockmoeller T."/>
            <person name="Gaquerel E."/>
            <person name="Navarro A."/>
            <person name="Kuhl H."/>
            <person name="Gase K."/>
            <person name="Ling Z."/>
            <person name="Zhou W."/>
            <person name="Kreitzer C."/>
            <person name="Stanke M."/>
            <person name="Tang H."/>
            <person name="Lyons E."/>
            <person name="Pandey P."/>
            <person name="Pandey S.P."/>
            <person name="Timmermann B."/>
            <person name="Baldwin I.T."/>
        </authorList>
    </citation>
    <scope>NUCLEOTIDE SEQUENCE [LARGE SCALE GENOMIC DNA]</scope>
    <source>
        <strain evidence="2">UT</strain>
    </source>
</reference>
<sequence>MAQQQVNLAALAKPSTTEMRASQVVNLKVTTDGDATGVMFLDGKIATDGEAVAKNYTQLQEPITDQPSAGAQKDCFMTVNTGQTVSAVSNVKEVLHEDVKGDNSDEDNEEGWSNNQQPNTAKISISQASTNELSGSKDHQGVTSAVVVKSKTWADRVEEQEDDHAFVQSRQQQIVAAVDATGSSSTMAAKVLISDQDRALLDTLDSPKPQRCAYSTGSKMTSQKIKAKRHEPGSAKRVKRQEPLQMILQEEDNQKLELNLRLDIPGEAEEV</sequence>
<evidence type="ECO:0000313" key="3">
    <source>
        <dbReference type="Proteomes" id="UP000187609"/>
    </source>
</evidence>
<keyword evidence="3" id="KW-1185">Reference proteome</keyword>
<name>A0A314L1U1_NICAT</name>
<proteinExistence type="predicted"/>
<dbReference type="Proteomes" id="UP000187609">
    <property type="component" value="Unassembled WGS sequence"/>
</dbReference>
<gene>
    <name evidence="2" type="ORF">A4A49_22739</name>
</gene>
<evidence type="ECO:0000313" key="2">
    <source>
        <dbReference type="EMBL" id="OIT35596.1"/>
    </source>
</evidence>
<feature type="compositionally biased region" description="Polar residues" evidence="1">
    <location>
        <begin position="213"/>
        <end position="224"/>
    </location>
</feature>
<feature type="region of interest" description="Disordered" evidence="1">
    <location>
        <begin position="210"/>
        <end position="242"/>
    </location>
</feature>
<dbReference type="EMBL" id="MJEQ01000536">
    <property type="protein sequence ID" value="OIT35596.1"/>
    <property type="molecule type" value="Genomic_DNA"/>
</dbReference>
<comment type="caution">
    <text evidence="2">The sequence shown here is derived from an EMBL/GenBank/DDBJ whole genome shotgun (WGS) entry which is preliminary data.</text>
</comment>
<organism evidence="2 3">
    <name type="scientific">Nicotiana attenuata</name>
    <name type="common">Coyote tobacco</name>
    <dbReference type="NCBI Taxonomy" id="49451"/>
    <lineage>
        <taxon>Eukaryota</taxon>
        <taxon>Viridiplantae</taxon>
        <taxon>Streptophyta</taxon>
        <taxon>Embryophyta</taxon>
        <taxon>Tracheophyta</taxon>
        <taxon>Spermatophyta</taxon>
        <taxon>Magnoliopsida</taxon>
        <taxon>eudicotyledons</taxon>
        <taxon>Gunneridae</taxon>
        <taxon>Pentapetalae</taxon>
        <taxon>asterids</taxon>
        <taxon>lamiids</taxon>
        <taxon>Solanales</taxon>
        <taxon>Solanaceae</taxon>
        <taxon>Nicotianoideae</taxon>
        <taxon>Nicotianeae</taxon>
        <taxon>Nicotiana</taxon>
    </lineage>
</organism>
<dbReference type="Gramene" id="OIT35596">
    <property type="protein sequence ID" value="OIT35596"/>
    <property type="gene ID" value="A4A49_22739"/>
</dbReference>
<evidence type="ECO:0000256" key="1">
    <source>
        <dbReference type="SAM" id="MobiDB-lite"/>
    </source>
</evidence>
<feature type="region of interest" description="Disordered" evidence="1">
    <location>
        <begin position="99"/>
        <end position="119"/>
    </location>
</feature>
<protein>
    <submittedName>
        <fullName evidence="2">Uncharacterized protein</fullName>
    </submittedName>
</protein>